<keyword evidence="2" id="KW-1185">Reference proteome</keyword>
<feature type="transmembrane region" description="Helical" evidence="1">
    <location>
        <begin position="54"/>
        <end position="72"/>
    </location>
</feature>
<accession>A0A1I8A8U1</accession>
<reference evidence="3" key="1">
    <citation type="submission" date="2016-11" db="UniProtKB">
        <authorList>
            <consortium name="WormBaseParasite"/>
        </authorList>
    </citation>
    <scope>IDENTIFICATION</scope>
</reference>
<keyword evidence="1" id="KW-0812">Transmembrane</keyword>
<protein>
    <submittedName>
        <fullName evidence="3">Transposase_23 domain-containing protein</fullName>
    </submittedName>
</protein>
<organism evidence="2 3">
    <name type="scientific">Steinernema glaseri</name>
    <dbReference type="NCBI Taxonomy" id="37863"/>
    <lineage>
        <taxon>Eukaryota</taxon>
        <taxon>Metazoa</taxon>
        <taxon>Ecdysozoa</taxon>
        <taxon>Nematoda</taxon>
        <taxon>Chromadorea</taxon>
        <taxon>Rhabditida</taxon>
        <taxon>Tylenchina</taxon>
        <taxon>Panagrolaimomorpha</taxon>
        <taxon>Strongyloidoidea</taxon>
        <taxon>Steinernematidae</taxon>
        <taxon>Steinernema</taxon>
    </lineage>
</organism>
<dbReference type="Proteomes" id="UP000095287">
    <property type="component" value="Unplaced"/>
</dbReference>
<evidence type="ECO:0000313" key="2">
    <source>
        <dbReference type="Proteomes" id="UP000095287"/>
    </source>
</evidence>
<proteinExistence type="predicted"/>
<keyword evidence="1" id="KW-0472">Membrane</keyword>
<dbReference type="AlphaFoldDB" id="A0A1I8A8U1"/>
<name>A0A1I8A8U1_9BILA</name>
<sequence>MDVTDEIRAFVVIELTSRDQTHGYVPVETKFLEAQNGCRNVNWPFVVIYQKNKLLNGSFFLTLFGLGGFVQFKAYTD</sequence>
<dbReference type="WBParaSite" id="L893_g3432.t1">
    <property type="protein sequence ID" value="L893_g3432.t1"/>
    <property type="gene ID" value="L893_g3432"/>
</dbReference>
<evidence type="ECO:0000313" key="3">
    <source>
        <dbReference type="WBParaSite" id="L893_g3432.t1"/>
    </source>
</evidence>
<evidence type="ECO:0000256" key="1">
    <source>
        <dbReference type="SAM" id="Phobius"/>
    </source>
</evidence>
<keyword evidence="1" id="KW-1133">Transmembrane helix</keyword>